<dbReference type="InterPro" id="IPR027579">
    <property type="entry name" value="SSSPR51_Rpt"/>
</dbReference>
<protein>
    <submittedName>
        <fullName evidence="7">LPXTG-motif cell wall anchor domain protein</fullName>
    </submittedName>
</protein>
<dbReference type="NCBIfam" id="TIGR04308">
    <property type="entry name" value="repeat_SSSPR51"/>
    <property type="match status" value="1"/>
</dbReference>
<evidence type="ECO:0000256" key="3">
    <source>
        <dbReference type="ARBA" id="ARBA00022729"/>
    </source>
</evidence>
<feature type="region of interest" description="Disordered" evidence="5">
    <location>
        <begin position="54"/>
        <end position="108"/>
    </location>
</feature>
<dbReference type="InterPro" id="IPR041495">
    <property type="entry name" value="Mub_B2"/>
</dbReference>
<dbReference type="Pfam" id="PF04650">
    <property type="entry name" value="YSIRK_signal"/>
    <property type="match status" value="1"/>
</dbReference>
<dbReference type="Proteomes" id="UP000028022">
    <property type="component" value="Unassembled WGS sequence"/>
</dbReference>
<keyword evidence="4" id="KW-0572">Peptidoglycan-anchor</keyword>
<feature type="compositionally biased region" description="Basic and acidic residues" evidence="5">
    <location>
        <begin position="2010"/>
        <end position="2026"/>
    </location>
</feature>
<dbReference type="InterPro" id="IPR059115">
    <property type="entry name" value="Rib"/>
</dbReference>
<dbReference type="Pfam" id="PF08428">
    <property type="entry name" value="Rib"/>
    <property type="match status" value="3"/>
</dbReference>
<dbReference type="InterPro" id="IPR013783">
    <property type="entry name" value="Ig-like_fold"/>
</dbReference>
<gene>
    <name evidence="7" type="ORF">SK608_1483</name>
</gene>
<sequence length="2733" mass="295151">MFKSNGHFVRQSQVERFTRYSIRKVSFGAASVAVATGLFFLGGGSVQAAEQLTNSEPTKVQNPQNLTDKSSDPSQEVTGQASATAKEPDGQNNTSVKESAADKQASAVETPKVVTEKVAINTASLEDLVAKAESRLSQLTESKRTKSFIDDTKILVNKAKELLNDDTKSQAKVDALAKQLSSSLSILNSIKSEITEEEKVNKNQDPRNGQAIPGKGESGFREAAPTTNPIIPATEGPTNNNKIGSGNNPADGVFESAKNQFGDIDFSNATAKNKTVNKQWSRNTNKSGKTQLLGSITYKWKEKEITADEANHHNALNGWKIEGGGKVTAVKPETPTNIPADRPTEFAPKSSKVYDLNGKVQPNENETPSEGHPLGVNASNQNYANGVNHSGMVGTHNLPKGYYLELGEKGTKISKEYAVNGNSRLMFSAITGGAYGNMGTAGTGERVKITMYDAVTGEKISSIRDDHTIGEKYEEEHISVPVGDGGNGDGWSEYRAIYEVPQSTTRVRVEIEALDDGTAINNSYLSGTDSKVKDGYFIGAVNLAVGTGLEMTTNVKTKNTENEFGEENLYKAKQTGEFEFTVKSVGGVRHYGVAETEIEVPEGVVLPEKITNPTQYVWFGSVPVSANNISWDSTTRKLRIKYNTSKSNNGDVPYVGVGSNDGVRSFKLPFTTADNYKGTATFKVRTFLPNGLRDSEDNQILNTGDVSNDGTKRDKEGNIIPKGKYNEVVNGLRNSDNPEYYYNKTIYIDSTKPTTPTVEAIHTDGVKGEGKDRNQPKKLLISVPEDETGVTNEAREKQDLIANDKNNNHHTLTEDEAITKVDRINHAIGGVTSLKVTLPNGAAPITLTKKVDGWYKDSEKINEVDGKLVLSLPETVNLDEASDSTNPDKRIKVTVYDKAGNESEPAYGEVKNEAPTVAVQNSDLYVYKTKETDKWTNEKVLEKAVPSATDLEDDRDGVELTKPSIAVSDAGNLNTTVVGTYPVKVQSTDSEGKKSTETTVNVHVLDLITVDPTVTTDPTDPSSTSPVSPKTEGTPVKEGDSNRGTYPSGVTRENLVKEVTRTIKYLKEADQDKVDAQPIEADKVDKVQKVTYKRTATVNPETKEVTYSDWTVYEGADKLTDATVDGTKGKFNKVPSPVVNSYLLVDNADKTVPAKEAPVPTSTGVVTPEVKKVLYKEIGSFVPTYPNGKKPNDAPEKIHYPNHPTDPTKPGDFGTITIPYVPGFTPVYNGVELTAKNPNNPKEGYKVPDGFNPADNFGNSEITYTPSNQKATVVIEKKVDSGTNEVIQSYEVTGKSGEELPTNTDIENKIKELKNKGYEVESDGYHTADNHHPTFDDQEDVNPTDGTSSPSQTFEVVVKPRIIEVPVTTPHEKDTPVDPNGENPELKWPAGLTETDLKTTAKRVISYVKKKSDTALEEKAKDDIVQTVPFTRKATVNLVTKEVTYTDWETPNKIWDKVGVDVLSGYIADKKEIPAKEAATPTKDTKVIPDETDKVTYTKIGSWIPVDPTTGKDGEPISFPNDPNDPTKTGEITQIIPHKDGYTSKDGNGTPLELVNPANPAEGYKPPKITDPKANIKITYDKDDQKAKVKFVSVDPKTQTETELNDHILTLTGKSGETIPESDVQAHIDVLKSMGYDIVDNPFDKDPLFDTKKDMNDNITQEFTVKVQPRVSTTTPVYVVEGDKPTTDKLKDAVTTTGNEKTVDETKLPETTGKVGDETLTAPVTVNYGSGDKKREETVNVPVEVLPKATPEKVTTLKDTTSDSLKTAVKEKAQAAVGKLTLPSGVTAELDPNQTYTVPATDSNGDKDTVPVKVQYKDSTGTVVAEDTISVPVTVVSSTPSKIVVLEGEKPTADQAKDAVTPGTDGTKGEPTTLPETTGKAGAKDVKVDVPVTYDNGKLTETVSVPVTVLPKPEADEILVPKNGDKEKAKEKVLAQAKQAIADGTFTGKLPQGATVAIDETATITVPDLTEDTEVDVTVKYTVDGQEKTTTVKVPVTVVEGVPQIVPVDENNKQPDPEKSIDKTDYPEGSTFRYKTPDGQTSPIDVTTPGDKNVVVEVLDPQGNTIVEVPATVRVVESYPKYVPVDPAKKQPDTKDNINPNDFPTGTTFEYKDNTPVDTTTPGEKPVTVVAKLNGQPITEIPAKIVVVEPKTQYVPVNAESDKKPKPQDSITPDDYPEGSTFEYKTPEGKTEAYDGSTPGEKDVTVVVKDSDGDPIVEVPAKIKVVQGKEQLTPVNAEDKDKPKAEDSITPGDYPAGSTFEYKIPEGTTEAYDGSTPGDKPVTVVVKDKDGKVLAEVPATIKVVETKPTPIETPVTNTPLTKDDYTKGMKIPEGATVKVGDLTDLTTPGKKDPVKVTITLPNGKSYTVDVPVTVTPVKEIETPVTTGKLTPEDILKQIKVPEGATTKVENIPDLTTPGKKDPVKVTVTLPNGKVVTVDVPVNVTPVKEIETPVTTTPLTRDDYTKGITIPEGGKITKVENIPDLTTPGKKDPVKVTIELPNGKVITVDVPVTVTPVKEIETPVTTGKLTPEDILKQIKVPEGATTKVENIPDLTTPGKKDPVKVTIELPNGKVITVDVRVTVTPKSQNGGGVISQNDDSTVQIVTEYLDENGNRITSDKEGKHNPIELEGYEFSHSTTDAKGNILHHYKKVTKPINQEQPSSPETPTSPEKPVATPVQTSSTDSKPVAVETTVANDKKELPNTGTEDKAGLTSLGLLGMLGVFGLVARKKKED</sequence>
<evidence type="ECO:0000259" key="6">
    <source>
        <dbReference type="PROSITE" id="PS50847"/>
    </source>
</evidence>
<feature type="region of interest" description="Disordered" evidence="5">
    <location>
        <begin position="2654"/>
        <end position="2711"/>
    </location>
</feature>
<reference evidence="7 8" key="1">
    <citation type="submission" date="2014-05" db="EMBL/GenBank/DDBJ databases">
        <authorList>
            <person name="Daugherty S.C."/>
            <person name="Tallon L.J."/>
            <person name="Sadzewicz L."/>
            <person name="Kilian M."/>
            <person name="Tettelin H."/>
        </authorList>
    </citation>
    <scope>NUCLEOTIDE SEQUENCE [LARGE SCALE GENOMIC DNA]</scope>
    <source>
        <strain evidence="7 8">SK608</strain>
    </source>
</reference>
<dbReference type="Pfam" id="PF17966">
    <property type="entry name" value="Muc_B2"/>
    <property type="match status" value="2"/>
</dbReference>
<feature type="region of interest" description="Disordered" evidence="5">
    <location>
        <begin position="1506"/>
        <end position="1531"/>
    </location>
</feature>
<comment type="caution">
    <text evidence="7">The sequence shown here is derived from an EMBL/GenBank/DDBJ whole genome shotgun (WGS) entry which is preliminary data.</text>
</comment>
<feature type="region of interest" description="Disordered" evidence="5">
    <location>
        <begin position="1791"/>
        <end position="1810"/>
    </location>
</feature>
<dbReference type="PROSITE" id="PS50847">
    <property type="entry name" value="GRAM_POS_ANCHORING"/>
    <property type="match status" value="1"/>
</dbReference>
<feature type="region of interest" description="Disordered" evidence="5">
    <location>
        <begin position="2007"/>
        <end position="2049"/>
    </location>
</feature>
<dbReference type="Pfam" id="PF17965">
    <property type="entry name" value="MucBP_2"/>
    <property type="match status" value="2"/>
</dbReference>
<feature type="region of interest" description="Disordered" evidence="5">
    <location>
        <begin position="2158"/>
        <end position="2203"/>
    </location>
</feature>
<dbReference type="NCBIfam" id="TIGR01168">
    <property type="entry name" value="YSIRK_signal"/>
    <property type="match status" value="1"/>
</dbReference>
<keyword evidence="1" id="KW-0134">Cell wall</keyword>
<keyword evidence="3" id="KW-0732">Signal</keyword>
<dbReference type="Gene3D" id="3.10.20.470">
    <property type="match status" value="2"/>
</dbReference>
<feature type="compositionally biased region" description="Polar residues" evidence="5">
    <location>
        <begin position="698"/>
        <end position="709"/>
    </location>
</feature>
<feature type="region of interest" description="Disordered" evidence="5">
    <location>
        <begin position="196"/>
        <end position="222"/>
    </location>
</feature>
<keyword evidence="2" id="KW-0964">Secreted</keyword>
<feature type="compositionally biased region" description="Polar residues" evidence="5">
    <location>
        <begin position="54"/>
        <end position="83"/>
    </location>
</feature>
<dbReference type="Pfam" id="PF00746">
    <property type="entry name" value="Gram_pos_anchor"/>
    <property type="match status" value="1"/>
</dbReference>
<evidence type="ECO:0000256" key="1">
    <source>
        <dbReference type="ARBA" id="ARBA00022512"/>
    </source>
</evidence>
<organism evidence="7 8">
    <name type="scientific">Streptococcus mitis</name>
    <dbReference type="NCBI Taxonomy" id="28037"/>
    <lineage>
        <taxon>Bacteria</taxon>
        <taxon>Bacillati</taxon>
        <taxon>Bacillota</taxon>
        <taxon>Bacilli</taxon>
        <taxon>Lactobacillales</taxon>
        <taxon>Streptococcaceae</taxon>
        <taxon>Streptococcus</taxon>
        <taxon>Streptococcus mitis group</taxon>
    </lineage>
</organism>
<feature type="compositionally biased region" description="Basic and acidic residues" evidence="5">
    <location>
        <begin position="2695"/>
        <end position="2709"/>
    </location>
</feature>
<feature type="compositionally biased region" description="Basic and acidic residues" evidence="5">
    <location>
        <begin position="196"/>
        <end position="205"/>
    </location>
</feature>
<feature type="compositionally biased region" description="Basic and acidic residues" evidence="5">
    <location>
        <begin position="2087"/>
        <end position="2096"/>
    </location>
</feature>
<dbReference type="EMBL" id="JPFZ01000010">
    <property type="protein sequence ID" value="KEQ47063.1"/>
    <property type="molecule type" value="Genomic_DNA"/>
</dbReference>
<name>A0A081QVU0_STRMT</name>
<dbReference type="Gene3D" id="2.60.40.10">
    <property type="entry name" value="Immunoglobulins"/>
    <property type="match status" value="1"/>
</dbReference>
<evidence type="ECO:0000313" key="8">
    <source>
        <dbReference type="Proteomes" id="UP000028022"/>
    </source>
</evidence>
<dbReference type="Gene3D" id="2.60.40.4300">
    <property type="match status" value="2"/>
</dbReference>
<feature type="region of interest" description="Disordered" evidence="5">
    <location>
        <begin position="1369"/>
        <end position="1389"/>
    </location>
</feature>
<feature type="region of interest" description="Disordered" evidence="5">
    <location>
        <begin position="2086"/>
        <end position="2123"/>
    </location>
</feature>
<dbReference type="InterPro" id="IPR041558">
    <property type="entry name" value="MucBP_2"/>
</dbReference>
<evidence type="ECO:0000256" key="2">
    <source>
        <dbReference type="ARBA" id="ARBA00022525"/>
    </source>
</evidence>
<feature type="region of interest" description="Disordered" evidence="5">
    <location>
        <begin position="1011"/>
        <end position="1049"/>
    </location>
</feature>
<evidence type="ECO:0000256" key="5">
    <source>
        <dbReference type="SAM" id="MobiDB-lite"/>
    </source>
</evidence>
<feature type="region of interest" description="Disordered" evidence="5">
    <location>
        <begin position="1850"/>
        <end position="1881"/>
    </location>
</feature>
<feature type="compositionally biased region" description="Basic and acidic residues" evidence="5">
    <location>
        <begin position="1325"/>
        <end position="1335"/>
    </location>
</feature>
<dbReference type="InterPro" id="IPR019931">
    <property type="entry name" value="LPXTG_anchor"/>
</dbReference>
<feature type="compositionally biased region" description="Polar residues" evidence="5">
    <location>
        <begin position="2097"/>
        <end position="2108"/>
    </location>
</feature>
<accession>A0A081QVU0</accession>
<feature type="compositionally biased region" description="Polar residues" evidence="5">
    <location>
        <begin position="1792"/>
        <end position="1803"/>
    </location>
</feature>
<feature type="region of interest" description="Disordered" evidence="5">
    <location>
        <begin position="1325"/>
        <end position="1351"/>
    </location>
</feature>
<feature type="compositionally biased region" description="Low complexity" evidence="5">
    <location>
        <begin position="2657"/>
        <end position="2670"/>
    </location>
</feature>
<evidence type="ECO:0000313" key="7">
    <source>
        <dbReference type="EMBL" id="KEQ47063.1"/>
    </source>
</evidence>
<proteinExistence type="predicted"/>
<feature type="region of interest" description="Disordered" evidence="5">
    <location>
        <begin position="698"/>
        <end position="719"/>
    </location>
</feature>
<dbReference type="InterPro" id="IPR005877">
    <property type="entry name" value="YSIRK_signal_dom"/>
</dbReference>
<dbReference type="NCBIfam" id="TIGR01167">
    <property type="entry name" value="LPXTG_anchor"/>
    <property type="match status" value="1"/>
</dbReference>
<feature type="region of interest" description="Disordered" evidence="5">
    <location>
        <begin position="2230"/>
        <end position="2259"/>
    </location>
</feature>
<feature type="compositionally biased region" description="Low complexity" evidence="5">
    <location>
        <begin position="1011"/>
        <end position="1029"/>
    </location>
</feature>
<dbReference type="Pfam" id="PF18877">
    <property type="entry name" value="SSSPR-51"/>
    <property type="match status" value="1"/>
</dbReference>
<feature type="domain" description="Gram-positive cocci surface proteins LPxTG" evidence="6">
    <location>
        <begin position="2700"/>
        <end position="2733"/>
    </location>
</feature>
<evidence type="ECO:0000256" key="4">
    <source>
        <dbReference type="ARBA" id="ARBA00023088"/>
    </source>
</evidence>
<feature type="compositionally biased region" description="Basic and acidic residues" evidence="5">
    <location>
        <begin position="2237"/>
        <end position="2247"/>
    </location>
</feature>